<evidence type="ECO:0000313" key="2">
    <source>
        <dbReference type="Proteomes" id="UP000070700"/>
    </source>
</evidence>
<dbReference type="OrthoDB" id="2370295at2759"/>
<dbReference type="KEGG" id="psco:LY89DRAFT_674966"/>
<proteinExistence type="predicted"/>
<accession>A0A194WSB1</accession>
<dbReference type="RefSeq" id="XP_018065210.1">
    <property type="nucleotide sequence ID" value="XM_018213476.1"/>
</dbReference>
<dbReference type="GeneID" id="28823202"/>
<dbReference type="AlphaFoldDB" id="A0A194WSB1"/>
<sequence length="509" mass="57443">MQPATSAYQQDPLVEARLNKHQHAAVACLLTHEFHKLDPATGDASCQVRAIIVLIFHQNLKKWLDDIWDNAVKLSQDYNYTHLGDKPDTKTKTITEIQGADHSKDFDDLVNVVRDFLGEEDFELLGLTYSLCAAGIAGLDEFDIDFRHRSNNLWGSHEKSLKARLAKLSCATFIKFAEEVHSNGKLIDVLQETRSVIKNEGADDVPVLSIQATFLTALAILYARGIPIVNSIIRIQINGDGQSQHHTYTFGNARSFIYLANHQTGKFELLKNPSPEQKCCPAFYIKSWSTYHANSTSKSLYSPDHKLYYHDFAKISLLWAVIVYSAAHPPFSRRAERVDLDLTSAYEGIDGTIQSDLALQHDRFDLEGLNYENLVSRSSDRPGPNLATKHKFALEVANQHQLNEECQFVRMGAPSTECTWRITKPIDWQIAHASAATVSWVDNRLEGLAERHRKASNAIIGRFVFSLGKLGASHVDRSRATELHNTKKETVRRKNYLADYPQNESLLNR</sequence>
<dbReference type="Proteomes" id="UP000070700">
    <property type="component" value="Unassembled WGS sequence"/>
</dbReference>
<keyword evidence="2" id="KW-1185">Reference proteome</keyword>
<gene>
    <name evidence="1" type="ORF">LY89DRAFT_674966</name>
</gene>
<reference evidence="1 2" key="1">
    <citation type="submission" date="2015-10" db="EMBL/GenBank/DDBJ databases">
        <title>Full genome of DAOMC 229536 Phialocephala scopiformis, a fungal endophyte of spruce producing the potent anti-insectan compound rugulosin.</title>
        <authorList>
            <consortium name="DOE Joint Genome Institute"/>
            <person name="Walker A.K."/>
            <person name="Frasz S.L."/>
            <person name="Seifert K.A."/>
            <person name="Miller J.D."/>
            <person name="Mondo S.J."/>
            <person name="Labutti K."/>
            <person name="Lipzen A."/>
            <person name="Dockter R."/>
            <person name="Kennedy M."/>
            <person name="Grigoriev I.V."/>
            <person name="Spatafora J.W."/>
        </authorList>
    </citation>
    <scope>NUCLEOTIDE SEQUENCE [LARGE SCALE GENOMIC DNA]</scope>
    <source>
        <strain evidence="1 2">CBS 120377</strain>
    </source>
</reference>
<organism evidence="1 2">
    <name type="scientific">Mollisia scopiformis</name>
    <name type="common">Conifer needle endophyte fungus</name>
    <name type="synonym">Phialocephala scopiformis</name>
    <dbReference type="NCBI Taxonomy" id="149040"/>
    <lineage>
        <taxon>Eukaryota</taxon>
        <taxon>Fungi</taxon>
        <taxon>Dikarya</taxon>
        <taxon>Ascomycota</taxon>
        <taxon>Pezizomycotina</taxon>
        <taxon>Leotiomycetes</taxon>
        <taxon>Helotiales</taxon>
        <taxon>Mollisiaceae</taxon>
        <taxon>Mollisia</taxon>
    </lineage>
</organism>
<name>A0A194WSB1_MOLSC</name>
<evidence type="ECO:0000313" key="1">
    <source>
        <dbReference type="EMBL" id="KUJ10855.1"/>
    </source>
</evidence>
<dbReference type="EMBL" id="KQ947428">
    <property type="protein sequence ID" value="KUJ10855.1"/>
    <property type="molecule type" value="Genomic_DNA"/>
</dbReference>
<protein>
    <submittedName>
        <fullName evidence="1">Uncharacterized protein</fullName>
    </submittedName>
</protein>
<dbReference type="InParanoid" id="A0A194WSB1"/>